<reference evidence="1" key="1">
    <citation type="journal article" date="2019" name="Genomics">
        <title>Genome sequence analysis and organization of the Hyphantria cunea granulovirus (HycuGV-Hc1) from Turkey.</title>
        <authorList>
            <person name="Gencer D."/>
            <person name="Bayramoglu Z."/>
            <person name="Nalcacioglu R."/>
            <person name="Demirbag Z."/>
            <person name="Demir I."/>
        </authorList>
    </citation>
    <scope>NUCLEOTIDE SEQUENCE</scope>
    <source>
        <strain evidence="1">Hc1</strain>
    </source>
</reference>
<gene>
    <name evidence="1" type="ORF">HycuGV_00081</name>
</gene>
<dbReference type="Proteomes" id="UP000831479">
    <property type="component" value="Segment"/>
</dbReference>
<organism evidence="1 2">
    <name type="scientific">Hyphantria cunea granulovirus</name>
    <dbReference type="NCBI Taxonomy" id="307448"/>
    <lineage>
        <taxon>Viruses</taxon>
        <taxon>Viruses incertae sedis</taxon>
        <taxon>Naldaviricetes</taxon>
        <taxon>Lefavirales</taxon>
        <taxon>Baculoviridae</taxon>
        <taxon>Betabaculovirus</taxon>
        <taxon>Betabaculovirus hycuneae</taxon>
    </lineage>
</organism>
<dbReference type="Pfam" id="PF05081">
    <property type="entry name" value="AcMNPV_P18"/>
    <property type="match status" value="1"/>
</dbReference>
<evidence type="ECO:0000313" key="2">
    <source>
        <dbReference type="Proteomes" id="UP000831479"/>
    </source>
</evidence>
<sequence length="157" mass="18358">MVRVLNLYTFKPNFVCDDTNEERCEFFVQALVEAMETGDSLAWFIELKREQVWLMQKLSRDLIERTDGNYYRNHVLLDVLDIYKKYVDQFGNGSAFGTDCIELCHKLALTLFELFACATKIVVFMEVDRDPNDVLTMLLQHLADCDLVVLEKIFLLK</sequence>
<dbReference type="InterPro" id="IPR007773">
    <property type="entry name" value="AcMNPV_P18"/>
</dbReference>
<keyword evidence="2" id="KW-1185">Reference proteome</keyword>
<evidence type="ECO:0000313" key="1">
    <source>
        <dbReference type="EMBL" id="QBQ01634.1"/>
    </source>
</evidence>
<proteinExistence type="predicted"/>
<name>A0AAF1D294_9BBAC</name>
<accession>A0AAF1D294</accession>
<protein>
    <submittedName>
        <fullName evidence="1">P18</fullName>
    </submittedName>
</protein>
<dbReference type="EMBL" id="MH923363">
    <property type="protein sequence ID" value="QBQ01634.1"/>
    <property type="molecule type" value="Genomic_DNA"/>
</dbReference>